<keyword evidence="1" id="KW-0732">Signal</keyword>
<keyword evidence="4" id="KW-1185">Reference proteome</keyword>
<dbReference type="RefSeq" id="WP_275680369.1">
    <property type="nucleotide sequence ID" value="NZ_JAJLJH010000001.1"/>
</dbReference>
<reference evidence="3" key="1">
    <citation type="submission" date="2021-11" db="EMBL/GenBank/DDBJ databases">
        <title>BS-T2-15 a new species belonging to the Comamonadaceae family isolated from the soil of a French oak forest.</title>
        <authorList>
            <person name="Mieszkin S."/>
            <person name="Alain K."/>
        </authorList>
    </citation>
    <scope>NUCLEOTIDE SEQUENCE</scope>
    <source>
        <strain evidence="3">BS-T2-15</strain>
    </source>
</reference>
<feature type="domain" description="BON" evidence="2">
    <location>
        <begin position="93"/>
        <end position="159"/>
    </location>
</feature>
<dbReference type="Gene3D" id="3.30.1340.30">
    <property type="match status" value="1"/>
</dbReference>
<sequence length="173" mass="19333">MASSTRRMTVLLIGLQLIASVAQAQAASAPAERKNWFDDPFIQATHGLPGCPIPDPPLLTEPEMQHETHWRAERGTSCYRSGRCRLPNAYLYDKEIAPRVVKAIDAAGGYENTTIWVEGQRRWVWLKGCVSTQEQAAELERMVRLIDDVEAVIPQLIVGTTMPPGRPVYRLPP</sequence>
<dbReference type="AlphaFoldDB" id="A0A9X1YMP3"/>
<organism evidence="3 4">
    <name type="scientific">Scleromatobacter humisilvae</name>
    <dbReference type="NCBI Taxonomy" id="2897159"/>
    <lineage>
        <taxon>Bacteria</taxon>
        <taxon>Pseudomonadati</taxon>
        <taxon>Pseudomonadota</taxon>
        <taxon>Betaproteobacteria</taxon>
        <taxon>Burkholderiales</taxon>
        <taxon>Sphaerotilaceae</taxon>
        <taxon>Scleromatobacter</taxon>
    </lineage>
</organism>
<feature type="chain" id="PRO_5040998566" evidence="1">
    <location>
        <begin position="27"/>
        <end position="173"/>
    </location>
</feature>
<feature type="signal peptide" evidence="1">
    <location>
        <begin position="1"/>
        <end position="26"/>
    </location>
</feature>
<evidence type="ECO:0000313" key="4">
    <source>
        <dbReference type="Proteomes" id="UP001139353"/>
    </source>
</evidence>
<protein>
    <submittedName>
        <fullName evidence="3">BON domain-containing protein</fullName>
    </submittedName>
</protein>
<proteinExistence type="predicted"/>
<dbReference type="EMBL" id="JAJLJH010000001">
    <property type="protein sequence ID" value="MCK9684336.1"/>
    <property type="molecule type" value="Genomic_DNA"/>
</dbReference>
<dbReference type="Proteomes" id="UP001139353">
    <property type="component" value="Unassembled WGS sequence"/>
</dbReference>
<evidence type="ECO:0000259" key="2">
    <source>
        <dbReference type="Pfam" id="PF04972"/>
    </source>
</evidence>
<gene>
    <name evidence="3" type="ORF">LPC04_01295</name>
</gene>
<evidence type="ECO:0000313" key="3">
    <source>
        <dbReference type="EMBL" id="MCK9684336.1"/>
    </source>
</evidence>
<dbReference type="Pfam" id="PF04972">
    <property type="entry name" value="BON"/>
    <property type="match status" value="1"/>
</dbReference>
<comment type="caution">
    <text evidence="3">The sequence shown here is derived from an EMBL/GenBank/DDBJ whole genome shotgun (WGS) entry which is preliminary data.</text>
</comment>
<accession>A0A9X1YMP3</accession>
<evidence type="ECO:0000256" key="1">
    <source>
        <dbReference type="SAM" id="SignalP"/>
    </source>
</evidence>
<dbReference type="InterPro" id="IPR007055">
    <property type="entry name" value="BON_dom"/>
</dbReference>
<name>A0A9X1YMP3_9BURK</name>